<dbReference type="CDD" id="cd16914">
    <property type="entry name" value="EcfT"/>
    <property type="match status" value="1"/>
</dbReference>
<gene>
    <name evidence="7" type="ORF">RxyAA322_27850</name>
</gene>
<keyword evidence="5 6" id="KW-0472">Membrane</keyword>
<comment type="subcellular location">
    <subcellularLocation>
        <location evidence="1">Membrane</location>
        <topology evidence="1">Multi-pass membrane protein</topology>
    </subcellularLocation>
</comment>
<keyword evidence="3 6" id="KW-0812">Transmembrane</keyword>
<feature type="transmembrane region" description="Helical" evidence="6">
    <location>
        <begin position="141"/>
        <end position="164"/>
    </location>
</feature>
<keyword evidence="8" id="KW-1185">Reference proteome</keyword>
<evidence type="ECO:0000313" key="8">
    <source>
        <dbReference type="Proteomes" id="UP000318065"/>
    </source>
</evidence>
<evidence type="ECO:0008006" key="9">
    <source>
        <dbReference type="Google" id="ProtNLM"/>
    </source>
</evidence>
<dbReference type="PANTHER" id="PTHR34857:SF2">
    <property type="entry name" value="SLL0384 PROTEIN"/>
    <property type="match status" value="1"/>
</dbReference>
<dbReference type="Pfam" id="PF02361">
    <property type="entry name" value="CbiQ"/>
    <property type="match status" value="1"/>
</dbReference>
<evidence type="ECO:0000256" key="4">
    <source>
        <dbReference type="ARBA" id="ARBA00022989"/>
    </source>
</evidence>
<feature type="transmembrane region" description="Helical" evidence="6">
    <location>
        <begin position="102"/>
        <end position="121"/>
    </location>
</feature>
<evidence type="ECO:0000256" key="3">
    <source>
        <dbReference type="ARBA" id="ARBA00022692"/>
    </source>
</evidence>
<evidence type="ECO:0000256" key="5">
    <source>
        <dbReference type="ARBA" id="ARBA00023136"/>
    </source>
</evidence>
<feature type="transmembrane region" description="Helical" evidence="6">
    <location>
        <begin position="64"/>
        <end position="82"/>
    </location>
</feature>
<dbReference type="EMBL" id="AP019791">
    <property type="protein sequence ID" value="BBL80931.1"/>
    <property type="molecule type" value="Genomic_DNA"/>
</dbReference>
<evidence type="ECO:0000313" key="7">
    <source>
        <dbReference type="EMBL" id="BBL80931.1"/>
    </source>
</evidence>
<name>A0A510HLN0_9ACTN</name>
<dbReference type="PANTHER" id="PTHR34857">
    <property type="entry name" value="SLL0384 PROTEIN"/>
    <property type="match status" value="1"/>
</dbReference>
<evidence type="ECO:0000256" key="6">
    <source>
        <dbReference type="SAM" id="Phobius"/>
    </source>
</evidence>
<sequence>MKLRVPVLYTEKDTFFHRRDPRAKWLLFFSAVGMLYAAPSWPWMVGLALVGLLIAVIAKVSWKWLLVLWLLQLPNFLALVIVPATRDILAGDVQPFDGSLAFGLKLGFAWSAALFVSISLFSTMDIDELTDGLRGLKLPEVVCFTFGYAFLLLYTSLADVFRIVDAMAVKGVSLRTKNPLRFVANLARLMVPVLFTVIRRASTMMAVLEARGFSFTKRPERKVEYKFDFFDSALVACGLLAVGVALSFRFDLLGAVA</sequence>
<dbReference type="InterPro" id="IPR003339">
    <property type="entry name" value="ABC/ECF_trnsptr_transmembrane"/>
</dbReference>
<proteinExistence type="predicted"/>
<dbReference type="AlphaFoldDB" id="A0A510HLN0"/>
<evidence type="ECO:0000256" key="2">
    <source>
        <dbReference type="ARBA" id="ARBA00022475"/>
    </source>
</evidence>
<keyword evidence="4 6" id="KW-1133">Transmembrane helix</keyword>
<dbReference type="RefSeq" id="WP_172620874.1">
    <property type="nucleotide sequence ID" value="NZ_AP019791.1"/>
</dbReference>
<dbReference type="InterPro" id="IPR051611">
    <property type="entry name" value="ECF_transporter_component"/>
</dbReference>
<feature type="transmembrane region" description="Helical" evidence="6">
    <location>
        <begin position="25"/>
        <end position="57"/>
    </location>
</feature>
<dbReference type="GO" id="GO:0005886">
    <property type="term" value="C:plasma membrane"/>
    <property type="evidence" value="ECO:0007669"/>
    <property type="project" value="UniProtKB-ARBA"/>
</dbReference>
<reference evidence="7" key="1">
    <citation type="journal article" date="2019" name="Microbiol. Resour. Announc.">
        <title>Complete Genome Sequence of Rubrobacter xylanophilus Strain AA3-22, Isolated from Arima Onsen in Japan.</title>
        <authorList>
            <person name="Tomariguchi N."/>
            <person name="Miyazaki K."/>
        </authorList>
    </citation>
    <scope>NUCLEOTIDE SEQUENCE [LARGE SCALE GENOMIC DNA]</scope>
    <source>
        <strain evidence="7">AA3-22</strain>
    </source>
</reference>
<keyword evidence="2" id="KW-1003">Cell membrane</keyword>
<dbReference type="Proteomes" id="UP000318065">
    <property type="component" value="Chromosome"/>
</dbReference>
<evidence type="ECO:0000256" key="1">
    <source>
        <dbReference type="ARBA" id="ARBA00004141"/>
    </source>
</evidence>
<organism evidence="7 8">
    <name type="scientific">Rubrobacter xylanophilus</name>
    <dbReference type="NCBI Taxonomy" id="49319"/>
    <lineage>
        <taxon>Bacteria</taxon>
        <taxon>Bacillati</taxon>
        <taxon>Actinomycetota</taxon>
        <taxon>Rubrobacteria</taxon>
        <taxon>Rubrobacterales</taxon>
        <taxon>Rubrobacteraceae</taxon>
        <taxon>Rubrobacter</taxon>
    </lineage>
</organism>
<protein>
    <recommendedName>
        <fullName evidence="9">Energy-coupling factor transporter transmembrane protein EcfT</fullName>
    </recommendedName>
</protein>
<feature type="transmembrane region" description="Helical" evidence="6">
    <location>
        <begin position="184"/>
        <end position="208"/>
    </location>
</feature>
<feature type="transmembrane region" description="Helical" evidence="6">
    <location>
        <begin position="229"/>
        <end position="250"/>
    </location>
</feature>
<accession>A0A510HLN0</accession>